<proteinExistence type="predicted"/>
<protein>
    <submittedName>
        <fullName evidence="2">Hdr-like menaquinol oxidoreductase cytochrome c subunit</fullName>
    </submittedName>
</protein>
<dbReference type="SUPFAM" id="SSF48695">
    <property type="entry name" value="Multiheme cytochromes"/>
    <property type="match status" value="1"/>
</dbReference>
<keyword evidence="1" id="KW-0732">Signal</keyword>
<organism evidence="2 3">
    <name type="scientific">Candidatus Thiopontia autotrophica</name>
    <dbReference type="NCBI Taxonomy" id="2841688"/>
    <lineage>
        <taxon>Bacteria</taxon>
        <taxon>Pseudomonadati</taxon>
        <taxon>Pseudomonadota</taxon>
        <taxon>Gammaproteobacteria</taxon>
        <taxon>Candidatus Thiopontia</taxon>
    </lineage>
</organism>
<gene>
    <name evidence="2" type="ORF">H8D24_08025</name>
</gene>
<name>A0A8J6NY81_9GAMM</name>
<comment type="caution">
    <text evidence="2">The sequence shown here is derived from an EMBL/GenBank/DDBJ whole genome shotgun (WGS) entry which is preliminary data.</text>
</comment>
<feature type="signal peptide" evidence="1">
    <location>
        <begin position="1"/>
        <end position="29"/>
    </location>
</feature>
<feature type="chain" id="PRO_5035323725" evidence="1">
    <location>
        <begin position="30"/>
        <end position="141"/>
    </location>
</feature>
<dbReference type="Gene3D" id="3.90.10.10">
    <property type="entry name" value="Cytochrome C3"/>
    <property type="match status" value="1"/>
</dbReference>
<dbReference type="EMBL" id="JACNFK010000038">
    <property type="protein sequence ID" value="MBC8520331.1"/>
    <property type="molecule type" value="Genomic_DNA"/>
</dbReference>
<evidence type="ECO:0000313" key="3">
    <source>
        <dbReference type="Proteomes" id="UP000654401"/>
    </source>
</evidence>
<reference evidence="2 3" key="1">
    <citation type="submission" date="2020-08" db="EMBL/GenBank/DDBJ databases">
        <title>Bridging the membrane lipid divide: bacteria of the FCB group superphylum have the potential to synthesize archaeal ether lipids.</title>
        <authorList>
            <person name="Villanueva L."/>
            <person name="Von Meijenfeldt F.A.B."/>
            <person name="Westbye A.B."/>
            <person name="Yadav S."/>
            <person name="Hopmans E.C."/>
            <person name="Dutilh B.E."/>
            <person name="Sinninghe Damste J.S."/>
        </authorList>
    </citation>
    <scope>NUCLEOTIDE SEQUENCE [LARGE SCALE GENOMIC DNA]</scope>
    <source>
        <strain evidence="2">NIOZ-UU100</strain>
    </source>
</reference>
<dbReference type="AlphaFoldDB" id="A0A8J6NY81"/>
<evidence type="ECO:0000313" key="2">
    <source>
        <dbReference type="EMBL" id="MBC8520331.1"/>
    </source>
</evidence>
<dbReference type="Proteomes" id="UP000654401">
    <property type="component" value="Unassembled WGS sequence"/>
</dbReference>
<sequence length="141" mass="15314">MLKQISRQRVTVVALVLSSLMGYASIAQSGGDHDGARSSISSNAGDACVRETAWMRRNHMELLQHDRDRTLQLGIRPVEGSIKGCVECHTQQDDHGNSIAINAEDQFCSSCHAFTSVSIDCFECHATKPDQPRIAVGSSAK</sequence>
<dbReference type="InterPro" id="IPR036280">
    <property type="entry name" value="Multihaem_cyt_sf"/>
</dbReference>
<accession>A0A8J6NY81</accession>
<evidence type="ECO:0000256" key="1">
    <source>
        <dbReference type="SAM" id="SignalP"/>
    </source>
</evidence>